<keyword evidence="4 6" id="KW-0472">Membrane</keyword>
<dbReference type="Gene3D" id="1.20.1080.10">
    <property type="entry name" value="Glycerol uptake facilitator protein"/>
    <property type="match status" value="1"/>
</dbReference>
<evidence type="ECO:0000256" key="4">
    <source>
        <dbReference type="ARBA" id="ARBA00023136"/>
    </source>
</evidence>
<dbReference type="InterPro" id="IPR023271">
    <property type="entry name" value="Aquaporin-like"/>
</dbReference>
<dbReference type="RefSeq" id="WP_134517924.1">
    <property type="nucleotide sequence ID" value="NZ_SOHE01000013.1"/>
</dbReference>
<dbReference type="PANTHER" id="PTHR30520:SF6">
    <property type="entry name" value="FORMATE_NITRATE FAMILY TRANSPORTER (EUROFUNG)"/>
    <property type="match status" value="1"/>
</dbReference>
<dbReference type="InterPro" id="IPR000292">
    <property type="entry name" value="For/NO2_transpt"/>
</dbReference>
<dbReference type="AlphaFoldDB" id="A0A4R9AAZ7"/>
<accession>A0A4R9AAZ7</accession>
<feature type="transmembrane region" description="Helical" evidence="6">
    <location>
        <begin position="61"/>
        <end position="90"/>
    </location>
</feature>
<protein>
    <submittedName>
        <fullName evidence="7">Formate/nitrite transporter family protein</fullName>
    </submittedName>
</protein>
<comment type="caution">
    <text evidence="7">The sequence shown here is derived from an EMBL/GenBank/DDBJ whole genome shotgun (WGS) entry which is preliminary data.</text>
</comment>
<keyword evidence="3 6" id="KW-1133">Transmembrane helix</keyword>
<feature type="transmembrane region" description="Helical" evidence="6">
    <location>
        <begin position="102"/>
        <end position="123"/>
    </location>
</feature>
<reference evidence="7 8" key="1">
    <citation type="submission" date="2019-03" db="EMBL/GenBank/DDBJ databases">
        <title>Genomics of glacier-inhabiting Cryobacterium strains.</title>
        <authorList>
            <person name="Liu Q."/>
            <person name="Xin Y.-H."/>
        </authorList>
    </citation>
    <scope>NUCLEOTIDE SEQUENCE [LARGE SCALE GENOMIC DNA]</scope>
    <source>
        <strain evidence="7 8">Hh14</strain>
    </source>
</reference>
<evidence type="ECO:0000256" key="2">
    <source>
        <dbReference type="ARBA" id="ARBA00022692"/>
    </source>
</evidence>
<feature type="transmembrane region" description="Helical" evidence="6">
    <location>
        <begin position="193"/>
        <end position="218"/>
    </location>
</feature>
<evidence type="ECO:0000256" key="3">
    <source>
        <dbReference type="ARBA" id="ARBA00022989"/>
    </source>
</evidence>
<keyword evidence="8" id="KW-1185">Reference proteome</keyword>
<dbReference type="OrthoDB" id="9786493at2"/>
<comment type="similarity">
    <text evidence="5">Belongs to the FNT transporter (TC 1.A.16) family.</text>
</comment>
<evidence type="ECO:0000256" key="1">
    <source>
        <dbReference type="ARBA" id="ARBA00004141"/>
    </source>
</evidence>
<feature type="transmembrane region" description="Helical" evidence="6">
    <location>
        <begin position="28"/>
        <end position="49"/>
    </location>
</feature>
<dbReference type="EMBL" id="SOHE01000013">
    <property type="protein sequence ID" value="TFD55240.1"/>
    <property type="molecule type" value="Genomic_DNA"/>
</dbReference>
<dbReference type="GO" id="GO:0005886">
    <property type="term" value="C:plasma membrane"/>
    <property type="evidence" value="ECO:0007669"/>
    <property type="project" value="TreeGrafter"/>
</dbReference>
<evidence type="ECO:0000256" key="5">
    <source>
        <dbReference type="ARBA" id="ARBA00049660"/>
    </source>
</evidence>
<dbReference type="Pfam" id="PF01226">
    <property type="entry name" value="Form_Nir_trans"/>
    <property type="match status" value="1"/>
</dbReference>
<evidence type="ECO:0000313" key="8">
    <source>
        <dbReference type="Proteomes" id="UP000297447"/>
    </source>
</evidence>
<evidence type="ECO:0000313" key="7">
    <source>
        <dbReference type="EMBL" id="TFD55240.1"/>
    </source>
</evidence>
<dbReference type="GO" id="GO:0015499">
    <property type="term" value="F:formate transmembrane transporter activity"/>
    <property type="evidence" value="ECO:0007669"/>
    <property type="project" value="TreeGrafter"/>
</dbReference>
<name>A0A4R9AAZ7_9MICO</name>
<comment type="subcellular location">
    <subcellularLocation>
        <location evidence="1">Membrane</location>
        <topology evidence="1">Multi-pass membrane protein</topology>
    </subcellularLocation>
</comment>
<evidence type="ECO:0000256" key="6">
    <source>
        <dbReference type="SAM" id="Phobius"/>
    </source>
</evidence>
<organism evidence="7 8">
    <name type="scientific">Cryobacterium frigoriphilum</name>
    <dbReference type="NCBI Taxonomy" id="1259150"/>
    <lineage>
        <taxon>Bacteria</taxon>
        <taxon>Bacillati</taxon>
        <taxon>Actinomycetota</taxon>
        <taxon>Actinomycetes</taxon>
        <taxon>Micrococcales</taxon>
        <taxon>Microbacteriaceae</taxon>
        <taxon>Cryobacterium</taxon>
    </lineage>
</organism>
<feature type="transmembrane region" description="Helical" evidence="6">
    <location>
        <begin position="238"/>
        <end position="256"/>
    </location>
</feature>
<gene>
    <name evidence="7" type="ORF">E3T55_02190</name>
</gene>
<feature type="transmembrane region" description="Helical" evidence="6">
    <location>
        <begin position="159"/>
        <end position="181"/>
    </location>
</feature>
<dbReference type="PANTHER" id="PTHR30520">
    <property type="entry name" value="FORMATE TRANSPORTER-RELATED"/>
    <property type="match status" value="1"/>
</dbReference>
<dbReference type="Proteomes" id="UP000297447">
    <property type="component" value="Unassembled WGS sequence"/>
</dbReference>
<proteinExistence type="inferred from homology"/>
<sequence length="284" mass="29543">MTYVTPTRLIDAAVEAGVAKANLSFGQLLARGTLAGAILACATTLAFTATAQTGLPLVGALIFPVGFVMIVLLGLELVTGSFALIPLAVLERRTTVRLMLRNFGVVIVGHLLGCGVYAGLYLATITRMGTDQTHPLVAMLIEAAEAKTTGYGVLGASGIALVVIKAILCNWMVALGAILALTSTSTGGKIVAMWLPVTMFFALGFEHAVVNMFVIPAGMLLGADVGIGQWWGWNQTPVLVGNFIGAVTLCAGLLYFSHRTRVQRADAAAETLEAGAAEPVLATR</sequence>
<keyword evidence="2 6" id="KW-0812">Transmembrane</keyword>